<keyword evidence="11" id="KW-0539">Nucleus</keyword>
<organism evidence="13 14">
    <name type="scientific">Albula glossodonta</name>
    <name type="common">roundjaw bonefish</name>
    <dbReference type="NCBI Taxonomy" id="121402"/>
    <lineage>
        <taxon>Eukaryota</taxon>
        <taxon>Metazoa</taxon>
        <taxon>Chordata</taxon>
        <taxon>Craniata</taxon>
        <taxon>Vertebrata</taxon>
        <taxon>Euteleostomi</taxon>
        <taxon>Actinopterygii</taxon>
        <taxon>Neopterygii</taxon>
        <taxon>Teleostei</taxon>
        <taxon>Albuliformes</taxon>
        <taxon>Albulidae</taxon>
        <taxon>Albula</taxon>
    </lineage>
</organism>
<evidence type="ECO:0000256" key="7">
    <source>
        <dbReference type="ARBA" id="ARBA00022833"/>
    </source>
</evidence>
<keyword evidence="6" id="KW-0863">Zinc-finger</keyword>
<dbReference type="AlphaFoldDB" id="A0A8T2P4B5"/>
<dbReference type="InterPro" id="IPR057986">
    <property type="entry name" value="TPR_Rlf/292/654"/>
</dbReference>
<comment type="similarity">
    <text evidence="2">Belongs to the krueppel C2H2-type zinc-finger protein family.</text>
</comment>
<dbReference type="OrthoDB" id="427030at2759"/>
<dbReference type="PANTHER" id="PTHR15507">
    <property type="entry name" value="ZINC FINGER PROTEIN RLF"/>
    <property type="match status" value="1"/>
</dbReference>
<dbReference type="EMBL" id="JAFBMS010000013">
    <property type="protein sequence ID" value="KAG9347405.1"/>
    <property type="molecule type" value="Genomic_DNA"/>
</dbReference>
<protein>
    <recommendedName>
        <fullName evidence="12">Zinc finger protein Rlf/292/654 TPR repeats domain-containing protein</fullName>
    </recommendedName>
</protein>
<comment type="subcellular location">
    <subcellularLocation>
        <location evidence="1">Nucleus</location>
    </subcellularLocation>
</comment>
<evidence type="ECO:0000256" key="5">
    <source>
        <dbReference type="ARBA" id="ARBA00022737"/>
    </source>
</evidence>
<dbReference type="GO" id="GO:0008270">
    <property type="term" value="F:zinc ion binding"/>
    <property type="evidence" value="ECO:0007669"/>
    <property type="project" value="UniProtKB-KW"/>
</dbReference>
<evidence type="ECO:0000256" key="3">
    <source>
        <dbReference type="ARBA" id="ARBA00022553"/>
    </source>
</evidence>
<evidence type="ECO:0000256" key="9">
    <source>
        <dbReference type="ARBA" id="ARBA00023125"/>
    </source>
</evidence>
<dbReference type="GO" id="GO:0000981">
    <property type="term" value="F:DNA-binding transcription factor activity, RNA polymerase II-specific"/>
    <property type="evidence" value="ECO:0007669"/>
    <property type="project" value="TreeGrafter"/>
</dbReference>
<evidence type="ECO:0000256" key="4">
    <source>
        <dbReference type="ARBA" id="ARBA00022723"/>
    </source>
</evidence>
<keyword evidence="10" id="KW-0804">Transcription</keyword>
<evidence type="ECO:0000313" key="14">
    <source>
        <dbReference type="Proteomes" id="UP000824540"/>
    </source>
</evidence>
<evidence type="ECO:0000256" key="11">
    <source>
        <dbReference type="ARBA" id="ARBA00023242"/>
    </source>
</evidence>
<keyword evidence="14" id="KW-1185">Reference proteome</keyword>
<sequence>MNAAPESNSGHVGLCAYAAELGVKMADEEAEQDRCAQSATSAAIVALRERLQELATSLKDSPDTPEQSASQYCQDFCQTLVEYAGRWRIEQDPLPLVEVYTVALLSYAHAAPCLSSQSCVELLLSLPEHIPVTLWEEFQSSVKAAHTLLQENGISQLHMLHVVAQESGVWSHATLSAILSKETAETEKVNEFLALEGPVLLEMRTKHLIKENQVEKAALLAKACSEYPGFEGKGHFKQTYLLSKVDCRDALEMICNLESDGDEKGALCLCSAFLTRQLLQGDMYCAWELTLFWSKLLKRLESSAQAFLDRCRQMSLLSKTVYHILFLIKVIQSEPTVDSYYAVETLYNEPDQKFEEESLPVPNSLRCELLLVFKTQWPFDPEFWDWKTLKRHCLALMGEEASIVSSIDELNDSENPEGADDEEILKGNDVYKDQSSLVIELSGTHKRT</sequence>
<dbReference type="PANTHER" id="PTHR15507:SF14">
    <property type="entry name" value="ZINC FINGER PROTEIN 292"/>
    <property type="match status" value="1"/>
</dbReference>
<keyword evidence="8" id="KW-0805">Transcription regulation</keyword>
<evidence type="ECO:0000256" key="1">
    <source>
        <dbReference type="ARBA" id="ARBA00004123"/>
    </source>
</evidence>
<evidence type="ECO:0000256" key="8">
    <source>
        <dbReference type="ARBA" id="ARBA00023015"/>
    </source>
</evidence>
<keyword evidence="7" id="KW-0862">Zinc</keyword>
<dbReference type="Proteomes" id="UP000824540">
    <property type="component" value="Unassembled WGS sequence"/>
</dbReference>
<keyword evidence="9" id="KW-0238">DNA-binding</keyword>
<name>A0A8T2P4B5_9TELE</name>
<evidence type="ECO:0000256" key="10">
    <source>
        <dbReference type="ARBA" id="ARBA00023163"/>
    </source>
</evidence>
<evidence type="ECO:0000256" key="2">
    <source>
        <dbReference type="ARBA" id="ARBA00006991"/>
    </source>
</evidence>
<comment type="caution">
    <text evidence="13">The sequence shown here is derived from an EMBL/GenBank/DDBJ whole genome shotgun (WGS) entry which is preliminary data.</text>
</comment>
<reference evidence="13" key="1">
    <citation type="thesis" date="2021" institute="BYU ScholarsArchive" country="Provo, UT, USA">
        <title>Applications of and Algorithms for Genome Assembly and Genomic Analyses with an Emphasis on Marine Teleosts.</title>
        <authorList>
            <person name="Pickett B.D."/>
        </authorList>
    </citation>
    <scope>NUCLEOTIDE SEQUENCE</scope>
    <source>
        <strain evidence="13">HI-2016</strain>
    </source>
</reference>
<gene>
    <name evidence="13" type="ORF">JZ751_004972</name>
</gene>
<keyword evidence="4" id="KW-0479">Metal-binding</keyword>
<dbReference type="Pfam" id="PF25580">
    <property type="entry name" value="TPR_Rlf"/>
    <property type="match status" value="1"/>
</dbReference>
<proteinExistence type="inferred from homology"/>
<evidence type="ECO:0000259" key="12">
    <source>
        <dbReference type="Pfam" id="PF25580"/>
    </source>
</evidence>
<dbReference type="GO" id="GO:0005634">
    <property type="term" value="C:nucleus"/>
    <property type="evidence" value="ECO:0007669"/>
    <property type="project" value="UniProtKB-SubCell"/>
</dbReference>
<feature type="domain" description="Zinc finger protein Rlf/292/654 TPR repeats" evidence="12">
    <location>
        <begin position="242"/>
        <end position="334"/>
    </location>
</feature>
<dbReference type="InterPro" id="IPR052251">
    <property type="entry name" value="GH-ZnFinger_Regulators"/>
</dbReference>
<evidence type="ECO:0000313" key="13">
    <source>
        <dbReference type="EMBL" id="KAG9347405.1"/>
    </source>
</evidence>
<dbReference type="GO" id="GO:0003677">
    <property type="term" value="F:DNA binding"/>
    <property type="evidence" value="ECO:0007669"/>
    <property type="project" value="UniProtKB-KW"/>
</dbReference>
<keyword evidence="3" id="KW-0597">Phosphoprotein</keyword>
<keyword evidence="5" id="KW-0677">Repeat</keyword>
<evidence type="ECO:0000256" key="6">
    <source>
        <dbReference type="ARBA" id="ARBA00022771"/>
    </source>
</evidence>
<accession>A0A8T2P4B5</accession>